<keyword evidence="1" id="KW-1133">Transmembrane helix</keyword>
<protein>
    <submittedName>
        <fullName evidence="2">Uncharacterized protein</fullName>
    </submittedName>
</protein>
<gene>
    <name evidence="2" type="ORF">C491_19932</name>
</gene>
<feature type="transmembrane region" description="Helical" evidence="1">
    <location>
        <begin position="67"/>
        <end position="88"/>
    </location>
</feature>
<comment type="caution">
    <text evidence="2">The sequence shown here is derived from an EMBL/GenBank/DDBJ whole genome shotgun (WGS) entry which is preliminary data.</text>
</comment>
<dbReference type="RefSeq" id="WP_005559464.1">
    <property type="nucleotide sequence ID" value="NZ_AOIB01000038.1"/>
</dbReference>
<organism evidence="2 3">
    <name type="scientific">Natronococcus amylolyticus DSM 10524</name>
    <dbReference type="NCBI Taxonomy" id="1227497"/>
    <lineage>
        <taxon>Archaea</taxon>
        <taxon>Methanobacteriati</taxon>
        <taxon>Methanobacteriota</taxon>
        <taxon>Stenosarchaea group</taxon>
        <taxon>Halobacteria</taxon>
        <taxon>Halobacteriales</taxon>
        <taxon>Natrialbaceae</taxon>
        <taxon>Natronococcus</taxon>
    </lineage>
</organism>
<accession>L9WXB0</accession>
<keyword evidence="1" id="KW-0472">Membrane</keyword>
<name>L9WXB0_9EURY</name>
<evidence type="ECO:0000313" key="2">
    <source>
        <dbReference type="EMBL" id="ELY54100.1"/>
    </source>
</evidence>
<evidence type="ECO:0000313" key="3">
    <source>
        <dbReference type="Proteomes" id="UP000011688"/>
    </source>
</evidence>
<feature type="transmembrane region" description="Helical" evidence="1">
    <location>
        <begin position="34"/>
        <end position="55"/>
    </location>
</feature>
<dbReference type="Proteomes" id="UP000011688">
    <property type="component" value="Unassembled WGS sequence"/>
</dbReference>
<feature type="transmembrane region" description="Helical" evidence="1">
    <location>
        <begin position="6"/>
        <end position="27"/>
    </location>
</feature>
<reference evidence="2 3" key="1">
    <citation type="journal article" date="2014" name="PLoS Genet.">
        <title>Phylogenetically driven sequencing of extremely halophilic archaea reveals strategies for static and dynamic osmo-response.</title>
        <authorList>
            <person name="Becker E.A."/>
            <person name="Seitzer P.M."/>
            <person name="Tritt A."/>
            <person name="Larsen D."/>
            <person name="Krusor M."/>
            <person name="Yao A.I."/>
            <person name="Wu D."/>
            <person name="Madern D."/>
            <person name="Eisen J.A."/>
            <person name="Darling A.E."/>
            <person name="Facciotti M.T."/>
        </authorList>
    </citation>
    <scope>NUCLEOTIDE SEQUENCE [LARGE SCALE GENOMIC DNA]</scope>
    <source>
        <strain evidence="2 3">DSM 10524</strain>
    </source>
</reference>
<dbReference type="EMBL" id="AOIB01000038">
    <property type="protein sequence ID" value="ELY54100.1"/>
    <property type="molecule type" value="Genomic_DNA"/>
</dbReference>
<keyword evidence="1" id="KW-0812">Transmembrane</keyword>
<proteinExistence type="predicted"/>
<keyword evidence="3" id="KW-1185">Reference proteome</keyword>
<evidence type="ECO:0000256" key="1">
    <source>
        <dbReference type="SAM" id="Phobius"/>
    </source>
</evidence>
<sequence>MDGPTLYHLSNGVVGGVVAAMGISIIVTDGSSLGAGLMAVGGSGLFLFAASQLLFSDDPSDSVPNSGGIGLAVLGAVLVCLGALLQLAT</sequence>
<dbReference type="AlphaFoldDB" id="L9WXB0"/>